<evidence type="ECO:0000313" key="2">
    <source>
        <dbReference type="Proteomes" id="UP000887574"/>
    </source>
</evidence>
<feature type="transmembrane region" description="Helical" evidence="1">
    <location>
        <begin position="99"/>
        <end position="125"/>
    </location>
</feature>
<dbReference type="Proteomes" id="UP000887574">
    <property type="component" value="Unplaced"/>
</dbReference>
<keyword evidence="1" id="KW-0472">Membrane</keyword>
<name>A0A915DP00_9BILA</name>
<evidence type="ECO:0000256" key="1">
    <source>
        <dbReference type="SAM" id="Phobius"/>
    </source>
</evidence>
<dbReference type="WBParaSite" id="jg21386">
    <property type="protein sequence ID" value="jg21386"/>
    <property type="gene ID" value="jg21386"/>
</dbReference>
<sequence length="138" mass="16118">MAVENISVFRNSFLYARVNCSDGSSLAAPMFNLLIIFIGLIALRQPESYWGTFVHFVFTLIVSIFNVFFIVDLLLMAIWWYDQAKSPRTQNNWPLHFVWFDLTVVFLLVLIELSCLICIVIFITLKFDLLGWRRRAMA</sequence>
<evidence type="ECO:0000313" key="3">
    <source>
        <dbReference type="WBParaSite" id="jg21386"/>
    </source>
</evidence>
<keyword evidence="1" id="KW-0812">Transmembrane</keyword>
<reference evidence="3" key="1">
    <citation type="submission" date="2022-11" db="UniProtKB">
        <authorList>
            <consortium name="WormBaseParasite"/>
        </authorList>
    </citation>
    <scope>IDENTIFICATION</scope>
</reference>
<keyword evidence="1" id="KW-1133">Transmembrane helix</keyword>
<protein>
    <submittedName>
        <fullName evidence="3">MARVEL domain-containing protein</fullName>
    </submittedName>
</protein>
<feature type="transmembrane region" description="Helical" evidence="1">
    <location>
        <begin position="55"/>
        <end position="79"/>
    </location>
</feature>
<proteinExistence type="predicted"/>
<keyword evidence="2" id="KW-1185">Reference proteome</keyword>
<feature type="transmembrane region" description="Helical" evidence="1">
    <location>
        <begin position="26"/>
        <end position="43"/>
    </location>
</feature>
<accession>A0A915DP00</accession>
<organism evidence="2 3">
    <name type="scientific">Ditylenchus dipsaci</name>
    <dbReference type="NCBI Taxonomy" id="166011"/>
    <lineage>
        <taxon>Eukaryota</taxon>
        <taxon>Metazoa</taxon>
        <taxon>Ecdysozoa</taxon>
        <taxon>Nematoda</taxon>
        <taxon>Chromadorea</taxon>
        <taxon>Rhabditida</taxon>
        <taxon>Tylenchina</taxon>
        <taxon>Tylenchomorpha</taxon>
        <taxon>Sphaerularioidea</taxon>
        <taxon>Anguinidae</taxon>
        <taxon>Anguininae</taxon>
        <taxon>Ditylenchus</taxon>
    </lineage>
</organism>
<dbReference type="AlphaFoldDB" id="A0A915DP00"/>